<dbReference type="FunCoup" id="A0A6P7F7F9">
    <property type="interactions" value="1535"/>
</dbReference>
<reference evidence="3" key="2">
    <citation type="submission" date="2025-05" db="UniProtKB">
        <authorList>
            <consortium name="EnsemblMetazoa"/>
        </authorList>
    </citation>
    <scope>IDENTIFICATION</scope>
</reference>
<dbReference type="KEGG" id="dvv:114325507"/>
<keyword evidence="4" id="KW-1185">Reference proteome</keyword>
<reference evidence="5" key="1">
    <citation type="submission" date="2025-04" db="UniProtKB">
        <authorList>
            <consortium name="RefSeq"/>
        </authorList>
    </citation>
    <scope>IDENTIFICATION</scope>
    <source>
        <tissue evidence="5">Whole insect</tissue>
    </source>
</reference>
<dbReference type="Pfam" id="PF13472">
    <property type="entry name" value="Lipase_GDSL_2"/>
    <property type="match status" value="1"/>
</dbReference>
<sequence length="225" mass="25650">MNTCKIPVPVDDSDGDHRWLSIHNRFLSESKEKDADVIFIGDSIVQALQHTDVWNELFVPLHCLNFGIHRDKIENVLWRIQNGELDNVKPKVIILHVGTNNLSNTPEEIRDGLIELIETIRKKHPNVYIVVPTLLPRGQNPNPVREKISRVNKLLKASLDSQFKIELVTIDNGFIRTDGTISHHDMYDYLLLTNSGCKKAFEPVHDLLLQLLSDGEPENDLTPSE</sequence>
<dbReference type="InParanoid" id="A0A6P7F7F9"/>
<dbReference type="Proteomes" id="UP001652700">
    <property type="component" value="Unplaced"/>
</dbReference>
<dbReference type="RefSeq" id="XP_028129370.1">
    <property type="nucleotide sequence ID" value="XM_028273569.1"/>
</dbReference>
<protein>
    <submittedName>
        <fullName evidence="5">Platelet-activating factor acetylhydrolase IB subunit beta homolog</fullName>
    </submittedName>
</protein>
<dbReference type="PANTHER" id="PTHR11852">
    <property type="entry name" value="PLATELET-ACTIVATING FACTOR ACETYLHYDROLASE"/>
    <property type="match status" value="1"/>
</dbReference>
<dbReference type="GeneID" id="114325507"/>
<evidence type="ECO:0000313" key="4">
    <source>
        <dbReference type="Proteomes" id="UP001652700"/>
    </source>
</evidence>
<dbReference type="AlphaFoldDB" id="A0A6P7F7F9"/>
<evidence type="ECO:0000313" key="3">
    <source>
        <dbReference type="EnsemblMetazoa" id="XP_028129370.1"/>
    </source>
</evidence>
<dbReference type="OrthoDB" id="505607at2759"/>
<proteinExistence type="inferred from homology"/>
<dbReference type="SUPFAM" id="SSF52266">
    <property type="entry name" value="SGNH hydrolase"/>
    <property type="match status" value="1"/>
</dbReference>
<feature type="domain" description="SGNH hydrolase-type esterase" evidence="2">
    <location>
        <begin position="39"/>
        <end position="190"/>
    </location>
</feature>
<evidence type="ECO:0000313" key="5">
    <source>
        <dbReference type="RefSeq" id="XP_028129370.1"/>
    </source>
</evidence>
<dbReference type="EnsemblMetazoa" id="XM_028273569.2">
    <property type="protein sequence ID" value="XP_028129370.1"/>
    <property type="gene ID" value="LOC114325507"/>
</dbReference>
<organism evidence="5">
    <name type="scientific">Diabrotica virgifera virgifera</name>
    <name type="common">western corn rootworm</name>
    <dbReference type="NCBI Taxonomy" id="50390"/>
    <lineage>
        <taxon>Eukaryota</taxon>
        <taxon>Metazoa</taxon>
        <taxon>Ecdysozoa</taxon>
        <taxon>Arthropoda</taxon>
        <taxon>Hexapoda</taxon>
        <taxon>Insecta</taxon>
        <taxon>Pterygota</taxon>
        <taxon>Neoptera</taxon>
        <taxon>Endopterygota</taxon>
        <taxon>Coleoptera</taxon>
        <taxon>Polyphaga</taxon>
        <taxon>Cucujiformia</taxon>
        <taxon>Chrysomeloidea</taxon>
        <taxon>Chrysomelidae</taxon>
        <taxon>Galerucinae</taxon>
        <taxon>Diabroticina</taxon>
        <taxon>Diabroticites</taxon>
        <taxon>Diabrotica</taxon>
    </lineage>
</organism>
<dbReference type="CTD" id="32529"/>
<dbReference type="InterPro" id="IPR036514">
    <property type="entry name" value="SGNH_hydro_sf"/>
</dbReference>
<evidence type="ECO:0000256" key="1">
    <source>
        <dbReference type="ARBA" id="ARBA00038184"/>
    </source>
</evidence>
<dbReference type="CDD" id="cd01820">
    <property type="entry name" value="PAF_acetylesterase_like"/>
    <property type="match status" value="1"/>
</dbReference>
<name>A0A6P7F7F9_DIAVI</name>
<comment type="similarity">
    <text evidence="1">Belongs to the 'GDSL' lipolytic enzyme family. Platelet-activating factor acetylhydrolase IB beta/gamma subunits subfamily.</text>
</comment>
<gene>
    <name evidence="5" type="primary">LOC114325507</name>
</gene>
<evidence type="ECO:0000259" key="2">
    <source>
        <dbReference type="Pfam" id="PF13472"/>
    </source>
</evidence>
<dbReference type="PANTHER" id="PTHR11852:SF0">
    <property type="entry name" value="PLATELET-ACTIVATING FACTOR ACETYLHYDROLASE IB SUBUNIT BETA HOMOLOG"/>
    <property type="match status" value="1"/>
</dbReference>
<dbReference type="Gene3D" id="3.40.50.1110">
    <property type="entry name" value="SGNH hydrolase"/>
    <property type="match status" value="1"/>
</dbReference>
<accession>A0A6P7F7F9</accession>
<dbReference type="InterPro" id="IPR013830">
    <property type="entry name" value="SGNH_hydro"/>
</dbReference>